<reference evidence="1 2" key="1">
    <citation type="submission" date="2019-03" db="EMBL/GenBank/DDBJ databases">
        <title>Genomic Encyclopedia of Archaeal and Bacterial Type Strains, Phase II (KMG-II): from individual species to whole genera.</title>
        <authorList>
            <person name="Goeker M."/>
        </authorList>
    </citation>
    <scope>NUCLEOTIDE SEQUENCE [LARGE SCALE GENOMIC DNA]</scope>
    <source>
        <strain evidence="1 2">DSM 28135</strain>
    </source>
</reference>
<evidence type="ECO:0000313" key="1">
    <source>
        <dbReference type="EMBL" id="TDU43736.1"/>
    </source>
</evidence>
<comment type="caution">
    <text evidence="1">The sequence shown here is derived from an EMBL/GenBank/DDBJ whole genome shotgun (WGS) entry which is preliminary data.</text>
</comment>
<name>A0A4V3F9C9_9FLAO</name>
<organism evidence="1 2">
    <name type="scientific">Gelidibacter sediminis</name>
    <dbReference type="NCBI Taxonomy" id="1608710"/>
    <lineage>
        <taxon>Bacteria</taxon>
        <taxon>Pseudomonadati</taxon>
        <taxon>Bacteroidota</taxon>
        <taxon>Flavobacteriia</taxon>
        <taxon>Flavobacteriales</taxon>
        <taxon>Flavobacteriaceae</taxon>
        <taxon>Gelidibacter</taxon>
    </lineage>
</organism>
<dbReference type="RefSeq" id="WP_166643251.1">
    <property type="nucleotide sequence ID" value="NZ_SOBW01000007.1"/>
</dbReference>
<accession>A0A4V3F9C9</accession>
<proteinExistence type="predicted"/>
<protein>
    <submittedName>
        <fullName evidence="1">Uncharacterized protein</fullName>
    </submittedName>
</protein>
<sequence length="57" mass="6038">MAIVLFMSSSLNTYALQVSDCEAMATEIHGMLQDAGVDHATAYEISGQALEACENAN</sequence>
<gene>
    <name evidence="1" type="ORF">BXY82_1154</name>
</gene>
<dbReference type="Proteomes" id="UP000294689">
    <property type="component" value="Unassembled WGS sequence"/>
</dbReference>
<dbReference type="AlphaFoldDB" id="A0A4V3F9C9"/>
<keyword evidence="2" id="KW-1185">Reference proteome</keyword>
<evidence type="ECO:0000313" key="2">
    <source>
        <dbReference type="Proteomes" id="UP000294689"/>
    </source>
</evidence>
<dbReference type="EMBL" id="SOBW01000007">
    <property type="protein sequence ID" value="TDU43736.1"/>
    <property type="molecule type" value="Genomic_DNA"/>
</dbReference>